<dbReference type="PROSITE" id="PS50885">
    <property type="entry name" value="HAMP"/>
    <property type="match status" value="1"/>
</dbReference>
<keyword evidence="2" id="KW-0973">c-di-GMP</keyword>
<dbReference type="InterPro" id="IPR029787">
    <property type="entry name" value="Nucleotide_cyclase"/>
</dbReference>
<dbReference type="InterPro" id="IPR003660">
    <property type="entry name" value="HAMP_dom"/>
</dbReference>
<dbReference type="SUPFAM" id="SSF55073">
    <property type="entry name" value="Nucleotide cyclase"/>
    <property type="match status" value="1"/>
</dbReference>
<keyword evidence="8" id="KW-1185">Reference proteome</keyword>
<keyword evidence="3" id="KW-0472">Membrane</keyword>
<dbReference type="PROSITE" id="PS50887">
    <property type="entry name" value="GGDEF"/>
    <property type="match status" value="1"/>
</dbReference>
<gene>
    <name evidence="7" type="ORF">SAMN05216421_1470</name>
</gene>
<evidence type="ECO:0000256" key="2">
    <source>
        <dbReference type="ARBA" id="ARBA00022636"/>
    </source>
</evidence>
<dbReference type="STRING" id="487184.SAMN05216421_1470"/>
<dbReference type="CDD" id="cd06225">
    <property type="entry name" value="HAMP"/>
    <property type="match status" value="1"/>
</dbReference>
<keyword evidence="3" id="KW-1133">Transmembrane helix</keyword>
<proteinExistence type="predicted"/>
<dbReference type="EMBL" id="LT629736">
    <property type="protein sequence ID" value="SDS40854.1"/>
    <property type="molecule type" value="Genomic_DNA"/>
</dbReference>
<feature type="domain" description="EAL" evidence="4">
    <location>
        <begin position="667"/>
        <end position="921"/>
    </location>
</feature>
<keyword evidence="3" id="KW-0812">Transmembrane</keyword>
<name>A0A1H1RYQ1_9GAMM</name>
<protein>
    <recommendedName>
        <fullName evidence="1">cyclic-guanylate-specific phosphodiesterase</fullName>
        <ecNumber evidence="1">3.1.4.52</ecNumber>
    </recommendedName>
</protein>
<feature type="transmembrane region" description="Helical" evidence="3">
    <location>
        <begin position="16"/>
        <end position="40"/>
    </location>
</feature>
<dbReference type="Gene3D" id="3.20.20.450">
    <property type="entry name" value="EAL domain"/>
    <property type="match status" value="1"/>
</dbReference>
<dbReference type="Gene3D" id="6.10.340.10">
    <property type="match status" value="1"/>
</dbReference>
<dbReference type="PANTHER" id="PTHR33121:SF70">
    <property type="entry name" value="SIGNALING PROTEIN YKOW"/>
    <property type="match status" value="1"/>
</dbReference>
<dbReference type="InterPro" id="IPR035919">
    <property type="entry name" value="EAL_sf"/>
</dbReference>
<evidence type="ECO:0000256" key="3">
    <source>
        <dbReference type="SAM" id="Phobius"/>
    </source>
</evidence>
<dbReference type="Gene3D" id="3.30.450.40">
    <property type="match status" value="1"/>
</dbReference>
<evidence type="ECO:0000259" key="4">
    <source>
        <dbReference type="PROSITE" id="PS50883"/>
    </source>
</evidence>
<dbReference type="FunFam" id="3.20.20.450:FF:000001">
    <property type="entry name" value="Cyclic di-GMP phosphodiesterase yahA"/>
    <property type="match status" value="1"/>
</dbReference>
<feature type="domain" description="GGDEF" evidence="6">
    <location>
        <begin position="521"/>
        <end position="658"/>
    </location>
</feature>
<dbReference type="CDD" id="cd01948">
    <property type="entry name" value="EAL"/>
    <property type="match status" value="1"/>
</dbReference>
<dbReference type="InterPro" id="IPR000160">
    <property type="entry name" value="GGDEF_dom"/>
</dbReference>
<evidence type="ECO:0000259" key="5">
    <source>
        <dbReference type="PROSITE" id="PS50885"/>
    </source>
</evidence>
<dbReference type="RefSeq" id="WP_093392661.1">
    <property type="nucleotide sequence ID" value="NZ_LT629736.1"/>
</dbReference>
<dbReference type="GO" id="GO:0071111">
    <property type="term" value="F:cyclic-guanylate-specific phosphodiesterase activity"/>
    <property type="evidence" value="ECO:0007669"/>
    <property type="project" value="UniProtKB-EC"/>
</dbReference>
<dbReference type="SUPFAM" id="SSF55781">
    <property type="entry name" value="GAF domain-like"/>
    <property type="match status" value="1"/>
</dbReference>
<dbReference type="InterPro" id="IPR029016">
    <property type="entry name" value="GAF-like_dom_sf"/>
</dbReference>
<dbReference type="InterPro" id="IPR001633">
    <property type="entry name" value="EAL_dom"/>
</dbReference>
<dbReference type="SUPFAM" id="SSF158472">
    <property type="entry name" value="HAMP domain-like"/>
    <property type="match status" value="1"/>
</dbReference>
<dbReference type="GO" id="GO:0016020">
    <property type="term" value="C:membrane"/>
    <property type="evidence" value="ECO:0007669"/>
    <property type="project" value="InterPro"/>
</dbReference>
<accession>A0A1H1RYQ1</accession>
<dbReference type="PANTHER" id="PTHR33121">
    <property type="entry name" value="CYCLIC DI-GMP PHOSPHODIESTERASE PDEF"/>
    <property type="match status" value="1"/>
</dbReference>
<dbReference type="GO" id="GO:0007165">
    <property type="term" value="P:signal transduction"/>
    <property type="evidence" value="ECO:0007669"/>
    <property type="project" value="InterPro"/>
</dbReference>
<dbReference type="Pfam" id="PF00563">
    <property type="entry name" value="EAL"/>
    <property type="match status" value="1"/>
</dbReference>
<dbReference type="CDD" id="cd01949">
    <property type="entry name" value="GGDEF"/>
    <property type="match status" value="1"/>
</dbReference>
<dbReference type="Pfam" id="PF00990">
    <property type="entry name" value="GGDEF"/>
    <property type="match status" value="1"/>
</dbReference>
<dbReference type="EC" id="3.1.4.52" evidence="1"/>
<dbReference type="OrthoDB" id="9804951at2"/>
<evidence type="ECO:0000313" key="7">
    <source>
        <dbReference type="EMBL" id="SDS40854.1"/>
    </source>
</evidence>
<sequence>MRIDFQTFNSRFARRLFIFLFIAITLPVTVLSVVTVVQVFDHFAAQHRQQLHRETKQLGMSVFERIERISSELEIAAVTSSDAGRLEHAHWLQPANPSAAAAWRWLGEAPENLVRLDAAIEGLIPVPPATFALERVQIDSEAVFVGILTVGGDVFAAPVDPEFLWEAAHLPADQIICVVTPDSELLFCNAAIGREILGPGRKYSDWKGSGFFGWVAADRVMTASYWEIFLKTIGMNTAWTVVLSEPEQELLAPLEQFRTTLIIVVLASMLGALLLSIGHIRRVLKPLQALHEATRQVGAGRLDRQVILRSGDEFEELADSFNQMTGQLASQFRQLETLAEIDQVLLSPEDPHAVVGTVMKHIGGILDTELFGLLVLREGDSRLLITLRSGQERSFAMPGLPLLEGSEPEDEPVASVTSHRPVWLPKEVGLNIQSWGLVPLRGEGATDWVLAGWKQPEAWAKQELPRTIQFSGRILVALSRARWQERLFRQAHFDDLTGLPNRAAFKSQLQRALQRAAHEKLRLSLLFIDLDRFKLINDSLGHAEGDLYLKEIASRIRECVPSSELVARLGGDEFTIAIRQTRAGEDLSAIVTGIIRSLLDVVPRPVAIGPHQLRSTVSIGVASFPEDGTSLDDLMKQADTAMYQAKKLGGDGYHHFASDMHRATQQRMEMESEMRHALEAGEFELHYQPQVGADGVTILGAEVLLRWQHPSRGMVSPGVFIPIAEESMLIAEIDRWVLAAACSQIRAWLDRGVEPVQLSINISAAHFQQRGFVAFVLDTLEHYELAPECIELEITEGALIRDVAFALESLRTLRGKGIRLAIDDFGTGYCSLSYLKAMPIDKLKIDQSFIRDITRSGRDAAIVEVILQLSHQLGLSCIAEGVETTIESSWLKARGCQAYQGYLFYRPMPLHAFDLLLRRATEEGFRALRA</sequence>
<dbReference type="Pfam" id="PF00672">
    <property type="entry name" value="HAMP"/>
    <property type="match status" value="1"/>
</dbReference>
<dbReference type="PROSITE" id="PS50883">
    <property type="entry name" value="EAL"/>
    <property type="match status" value="1"/>
</dbReference>
<evidence type="ECO:0000259" key="6">
    <source>
        <dbReference type="PROSITE" id="PS50887"/>
    </source>
</evidence>
<dbReference type="SMART" id="SM00052">
    <property type="entry name" value="EAL"/>
    <property type="match status" value="1"/>
</dbReference>
<dbReference type="InterPro" id="IPR050706">
    <property type="entry name" value="Cyclic-di-GMP_PDE-like"/>
</dbReference>
<dbReference type="AlphaFoldDB" id="A0A1H1RYQ1"/>
<evidence type="ECO:0000313" key="8">
    <source>
        <dbReference type="Proteomes" id="UP000243207"/>
    </source>
</evidence>
<dbReference type="Proteomes" id="UP000243207">
    <property type="component" value="Chromosome I"/>
</dbReference>
<dbReference type="SMART" id="SM00267">
    <property type="entry name" value="GGDEF"/>
    <property type="match status" value="1"/>
</dbReference>
<organism evidence="7 8">
    <name type="scientific">Halopseudomonas xinjiangensis</name>
    <dbReference type="NCBI Taxonomy" id="487184"/>
    <lineage>
        <taxon>Bacteria</taxon>
        <taxon>Pseudomonadati</taxon>
        <taxon>Pseudomonadota</taxon>
        <taxon>Gammaproteobacteria</taxon>
        <taxon>Pseudomonadales</taxon>
        <taxon>Pseudomonadaceae</taxon>
        <taxon>Halopseudomonas</taxon>
    </lineage>
</organism>
<feature type="domain" description="HAMP" evidence="5">
    <location>
        <begin position="281"/>
        <end position="333"/>
    </location>
</feature>
<dbReference type="Gene3D" id="3.30.70.270">
    <property type="match status" value="1"/>
</dbReference>
<dbReference type="NCBIfam" id="TIGR00254">
    <property type="entry name" value="GGDEF"/>
    <property type="match status" value="1"/>
</dbReference>
<dbReference type="InterPro" id="IPR043128">
    <property type="entry name" value="Rev_trsase/Diguanyl_cyclase"/>
</dbReference>
<dbReference type="SMART" id="SM00304">
    <property type="entry name" value="HAMP"/>
    <property type="match status" value="1"/>
</dbReference>
<dbReference type="SUPFAM" id="SSF141868">
    <property type="entry name" value="EAL domain-like"/>
    <property type="match status" value="1"/>
</dbReference>
<evidence type="ECO:0000256" key="1">
    <source>
        <dbReference type="ARBA" id="ARBA00012282"/>
    </source>
</evidence>
<reference evidence="8" key="1">
    <citation type="submission" date="2016-10" db="EMBL/GenBank/DDBJ databases">
        <authorList>
            <person name="Varghese N."/>
            <person name="Submissions S."/>
        </authorList>
    </citation>
    <scope>NUCLEOTIDE SEQUENCE [LARGE SCALE GENOMIC DNA]</scope>
    <source>
        <strain evidence="8">NRRL B-51270</strain>
    </source>
</reference>